<dbReference type="InterPro" id="IPR036179">
    <property type="entry name" value="Ig-like_dom_sf"/>
</dbReference>
<protein>
    <submittedName>
        <fullName evidence="1">Uncharacterized protein</fullName>
    </submittedName>
</protein>
<sequence>MSDVLGAFCVPNVPNLSLPIMHGFAFGLVVFGHVILVEGFVHDRELTTSDSIESHESRHITNEIIKHIHSCQGDNITLSCLRKSTPNNEVIKWWINRKLSPSKSPTHAMNNLQHRDRGNYTCAVENGAARHVITFMLHVHKNISGAHAGKALTFTQETNTAGITSPRHFAKQTPSVISGSVNQWDLSASIKAIVIIVALGASLTIVFLIGLLVMGTIRIWKREDVVLGDPYYKSEEWQ</sequence>
<dbReference type="AlphaFoldDB" id="A0A8J1TYH0"/>
<accession>A0A8J1TYH0</accession>
<proteinExistence type="predicted"/>
<dbReference type="Gene3D" id="2.60.40.10">
    <property type="entry name" value="Immunoglobulins"/>
    <property type="match status" value="1"/>
</dbReference>
<evidence type="ECO:0000313" key="1">
    <source>
        <dbReference type="EMBL" id="CAH1786870.1"/>
    </source>
</evidence>
<dbReference type="EMBL" id="CAIIXF020000006">
    <property type="protein sequence ID" value="CAH1786870.1"/>
    <property type="molecule type" value="Genomic_DNA"/>
</dbReference>
<dbReference type="Proteomes" id="UP000749559">
    <property type="component" value="Unassembled WGS sequence"/>
</dbReference>
<dbReference type="SUPFAM" id="SSF48726">
    <property type="entry name" value="Immunoglobulin"/>
    <property type="match status" value="1"/>
</dbReference>
<organism evidence="1 2">
    <name type="scientific">Owenia fusiformis</name>
    <name type="common">Polychaete worm</name>
    <dbReference type="NCBI Taxonomy" id="6347"/>
    <lineage>
        <taxon>Eukaryota</taxon>
        <taxon>Metazoa</taxon>
        <taxon>Spiralia</taxon>
        <taxon>Lophotrochozoa</taxon>
        <taxon>Annelida</taxon>
        <taxon>Polychaeta</taxon>
        <taxon>Sedentaria</taxon>
        <taxon>Canalipalpata</taxon>
        <taxon>Sabellida</taxon>
        <taxon>Oweniida</taxon>
        <taxon>Oweniidae</taxon>
        <taxon>Owenia</taxon>
    </lineage>
</organism>
<dbReference type="InterPro" id="IPR013783">
    <property type="entry name" value="Ig-like_fold"/>
</dbReference>
<reference evidence="1" key="1">
    <citation type="submission" date="2022-03" db="EMBL/GenBank/DDBJ databases">
        <authorList>
            <person name="Martin C."/>
        </authorList>
    </citation>
    <scope>NUCLEOTIDE SEQUENCE</scope>
</reference>
<dbReference type="Pfam" id="PF13895">
    <property type="entry name" value="Ig_2"/>
    <property type="match status" value="1"/>
</dbReference>
<gene>
    <name evidence="1" type="ORF">OFUS_LOCUS12681</name>
</gene>
<dbReference type="PROSITE" id="PS50835">
    <property type="entry name" value="IG_LIKE"/>
    <property type="match status" value="1"/>
</dbReference>
<evidence type="ECO:0000313" key="2">
    <source>
        <dbReference type="Proteomes" id="UP000749559"/>
    </source>
</evidence>
<name>A0A8J1TYH0_OWEFU</name>
<comment type="caution">
    <text evidence="1">The sequence shown here is derived from an EMBL/GenBank/DDBJ whole genome shotgun (WGS) entry which is preliminary data.</text>
</comment>
<keyword evidence="2" id="KW-1185">Reference proteome</keyword>
<dbReference type="InterPro" id="IPR007110">
    <property type="entry name" value="Ig-like_dom"/>
</dbReference>